<feature type="region of interest" description="Disordered" evidence="1">
    <location>
        <begin position="125"/>
        <end position="153"/>
    </location>
</feature>
<reference evidence="2 3" key="2">
    <citation type="submission" date="2018-11" db="EMBL/GenBank/DDBJ databases">
        <authorList>
            <consortium name="Pathogen Informatics"/>
        </authorList>
    </citation>
    <scope>NUCLEOTIDE SEQUENCE [LARGE SCALE GENOMIC DNA]</scope>
</reference>
<dbReference type="STRING" id="387005.A0A183I6W6"/>
<protein>
    <submittedName>
        <fullName evidence="4">SKICH domain-containing protein</fullName>
    </submittedName>
</protein>
<proteinExistence type="predicted"/>
<keyword evidence="3" id="KW-1185">Reference proteome</keyword>
<name>A0A183I6W6_9BILA</name>
<evidence type="ECO:0000313" key="3">
    <source>
        <dbReference type="Proteomes" id="UP000267606"/>
    </source>
</evidence>
<dbReference type="Proteomes" id="UP000267606">
    <property type="component" value="Unassembled WGS sequence"/>
</dbReference>
<evidence type="ECO:0000313" key="2">
    <source>
        <dbReference type="EMBL" id="VDP22076.1"/>
    </source>
</evidence>
<evidence type="ECO:0000256" key="1">
    <source>
        <dbReference type="SAM" id="MobiDB-lite"/>
    </source>
</evidence>
<feature type="region of interest" description="Disordered" evidence="1">
    <location>
        <begin position="24"/>
        <end position="55"/>
    </location>
</feature>
<accession>A0A183I6W6</accession>
<reference evidence="4" key="1">
    <citation type="submission" date="2016-06" db="UniProtKB">
        <authorList>
            <consortium name="WormBaseParasite"/>
        </authorList>
    </citation>
    <scope>IDENTIFICATION</scope>
</reference>
<organism evidence="4">
    <name type="scientific">Onchocerca flexuosa</name>
    <dbReference type="NCBI Taxonomy" id="387005"/>
    <lineage>
        <taxon>Eukaryota</taxon>
        <taxon>Metazoa</taxon>
        <taxon>Ecdysozoa</taxon>
        <taxon>Nematoda</taxon>
        <taxon>Chromadorea</taxon>
        <taxon>Rhabditida</taxon>
        <taxon>Spirurina</taxon>
        <taxon>Spiruromorpha</taxon>
        <taxon>Filarioidea</taxon>
        <taxon>Onchocercidae</taxon>
        <taxon>Onchocerca</taxon>
    </lineage>
</organism>
<dbReference type="EMBL" id="UZAJ01042214">
    <property type="protein sequence ID" value="VDP22076.1"/>
    <property type="molecule type" value="Genomic_DNA"/>
</dbReference>
<sequence>MELFTPKQLFLTFVRSSTLHYSHPSGPAFRDARGEQTARRGHPNTLKRAQKSRTNGCMKQAISDAEDHNSAATCKEPFFICSSIFSKITQRLGNSRSRDTSPEKMVSFGTAENSFFIEKANRTQDHQEWNNESKNNQAIRRAPPPYKPSSSNILQSTGPDYYVNEMPGTYKTEILCNAEELPASGYIRVANSKFYYSFAERWAGNLVSLT</sequence>
<gene>
    <name evidence="2" type="ORF">OFLC_LOCUS15478</name>
</gene>
<dbReference type="AlphaFoldDB" id="A0A183I6W6"/>
<evidence type="ECO:0000313" key="4">
    <source>
        <dbReference type="WBParaSite" id="OFLC_0001548901-mRNA-1"/>
    </source>
</evidence>
<dbReference type="WBParaSite" id="OFLC_0001548901-mRNA-1">
    <property type="protein sequence ID" value="OFLC_0001548901-mRNA-1"/>
    <property type="gene ID" value="OFLC_0001548901"/>
</dbReference>